<gene>
    <name evidence="15" type="primary">superdeath</name>
    <name evidence="14 15" type="ORF">CG14516</name>
</gene>
<dbReference type="SUPFAM" id="SSF55486">
    <property type="entry name" value="Metalloproteases ('zincins'), catalytic domain"/>
    <property type="match status" value="1"/>
</dbReference>
<protein>
    <submittedName>
        <fullName evidence="14">RE34731p</fullName>
    </submittedName>
</protein>
<keyword evidence="6" id="KW-0479">Metal-binding</keyword>
<evidence type="ECO:0000256" key="8">
    <source>
        <dbReference type="ARBA" id="ARBA00022833"/>
    </source>
</evidence>
<proteinExistence type="evidence at transcript level"/>
<dbReference type="InterPro" id="IPR050344">
    <property type="entry name" value="Peptidase_M1_aminopeptidases"/>
</dbReference>
<accession>Q8SYT3</accession>
<reference evidence="14" key="1">
    <citation type="submission" date="2001-12" db="EMBL/GenBank/DDBJ databases">
        <authorList>
            <person name="Stapleton M."/>
            <person name="Brokstein P."/>
            <person name="Hong L."/>
            <person name="Agbayani A."/>
            <person name="Carlson J."/>
            <person name="Champe M."/>
            <person name="Chavez C."/>
            <person name="Dorsett V."/>
            <person name="Dresnek D."/>
            <person name="Farfan D."/>
            <person name="Frise E."/>
            <person name="George R."/>
            <person name="Gonzalez M."/>
            <person name="Guarin H."/>
            <person name="Kronmiller B."/>
            <person name="Li P."/>
            <person name="Liao G."/>
            <person name="Miranda A."/>
            <person name="Mungall C.J."/>
            <person name="Nunoo J."/>
            <person name="Pacleb J."/>
            <person name="Paragas V."/>
            <person name="Park S."/>
            <person name="Patel S."/>
            <person name="Phouanenavong S."/>
            <person name="Wan K."/>
            <person name="Yu C."/>
            <person name="Lewis S.E."/>
            <person name="Rubin G.M."/>
            <person name="Celniker S."/>
        </authorList>
    </citation>
    <scope>NUCLEOTIDE SEQUENCE</scope>
    <source>
        <strain evidence="14">Berkeley</strain>
    </source>
</reference>
<dbReference type="OrthoDB" id="510539at2759"/>
<keyword evidence="4" id="KW-1003">Cell membrane</keyword>
<comment type="cofactor">
    <cofactor evidence="1">
        <name>Zn(2+)</name>
        <dbReference type="ChEBI" id="CHEBI:29105"/>
    </cofactor>
</comment>
<dbReference type="PANTHER" id="PTHR11533:SF294">
    <property type="entry name" value="THYROTROPIN-RELEASING HORMONE-DEGRADING ECTOENZYME"/>
    <property type="match status" value="1"/>
</dbReference>
<dbReference type="FlyBase" id="FBgn0039640">
    <property type="gene designation" value="superdeath"/>
</dbReference>
<dbReference type="FunFam" id="2.60.40.1910:FF:000020">
    <property type="entry name" value="Peptidase family m1 protein, putative"/>
    <property type="match status" value="1"/>
</dbReference>
<dbReference type="EMBL" id="AY071326">
    <property type="protein sequence ID" value="AAL48948.1"/>
    <property type="molecule type" value="mRNA"/>
</dbReference>
<evidence type="ECO:0000256" key="6">
    <source>
        <dbReference type="ARBA" id="ARBA00022723"/>
    </source>
</evidence>
<evidence type="ECO:0000256" key="12">
    <source>
        <dbReference type="ARBA" id="ARBA00023180"/>
    </source>
</evidence>
<evidence type="ECO:0000313" key="15">
    <source>
        <dbReference type="FlyBase" id="FBgn0039640"/>
    </source>
</evidence>
<dbReference type="GO" id="GO:0006508">
    <property type="term" value="P:proteolysis"/>
    <property type="evidence" value="ECO:0007669"/>
    <property type="project" value="UniProtKB-KW"/>
</dbReference>
<dbReference type="PANTHER" id="PTHR11533">
    <property type="entry name" value="PROTEASE M1 ZINC METALLOPROTEASE"/>
    <property type="match status" value="1"/>
</dbReference>
<dbReference type="GO" id="GO:0008237">
    <property type="term" value="F:metallopeptidase activity"/>
    <property type="evidence" value="ECO:0007669"/>
    <property type="project" value="UniProtKB-KW"/>
</dbReference>
<evidence type="ECO:0000256" key="9">
    <source>
        <dbReference type="ARBA" id="ARBA00023049"/>
    </source>
</evidence>
<evidence type="ECO:0000256" key="7">
    <source>
        <dbReference type="ARBA" id="ARBA00022801"/>
    </source>
</evidence>
<comment type="similarity">
    <text evidence="3">Belongs to the peptidase M1 family.</text>
</comment>
<keyword evidence="12" id="KW-0325">Glycoprotein</keyword>
<dbReference type="InterPro" id="IPR027268">
    <property type="entry name" value="Peptidase_M4/M1_CTD_sf"/>
</dbReference>
<keyword evidence="5" id="KW-0645">Protease</keyword>
<name>Q8SYT3_DROME</name>
<feature type="domain" description="ERAP1-like C-terminal" evidence="13">
    <location>
        <begin position="141"/>
        <end position="466"/>
    </location>
</feature>
<dbReference type="Gene3D" id="1.25.50.20">
    <property type="match status" value="1"/>
</dbReference>
<dbReference type="GO" id="GO:0046872">
    <property type="term" value="F:metal ion binding"/>
    <property type="evidence" value="ECO:0007669"/>
    <property type="project" value="UniProtKB-KW"/>
</dbReference>
<evidence type="ECO:0000256" key="11">
    <source>
        <dbReference type="ARBA" id="ARBA00023157"/>
    </source>
</evidence>
<keyword evidence="8" id="KW-0862">Zinc</keyword>
<keyword evidence="7" id="KW-0378">Hydrolase</keyword>
<evidence type="ECO:0000256" key="10">
    <source>
        <dbReference type="ARBA" id="ARBA00023136"/>
    </source>
</evidence>
<evidence type="ECO:0000256" key="1">
    <source>
        <dbReference type="ARBA" id="ARBA00001947"/>
    </source>
</evidence>
<organism evidence="14">
    <name type="scientific">Drosophila melanogaster</name>
    <name type="common">Fruit fly</name>
    <dbReference type="NCBI Taxonomy" id="7227"/>
    <lineage>
        <taxon>Eukaryota</taxon>
        <taxon>Metazoa</taxon>
        <taxon>Ecdysozoa</taxon>
        <taxon>Arthropoda</taxon>
        <taxon>Hexapoda</taxon>
        <taxon>Insecta</taxon>
        <taxon>Pterygota</taxon>
        <taxon>Neoptera</taxon>
        <taxon>Endopterygota</taxon>
        <taxon>Diptera</taxon>
        <taxon>Brachycera</taxon>
        <taxon>Muscomorpha</taxon>
        <taxon>Ephydroidea</taxon>
        <taxon>Drosophilidae</taxon>
        <taxon>Drosophila</taxon>
        <taxon>Sophophora</taxon>
    </lineage>
</organism>
<comment type="subcellular location">
    <subcellularLocation>
        <location evidence="2">Cell membrane</location>
    </subcellularLocation>
</comment>
<evidence type="ECO:0000259" key="13">
    <source>
        <dbReference type="Pfam" id="PF11838"/>
    </source>
</evidence>
<keyword evidence="11" id="KW-1015">Disulfide bond</keyword>
<sequence>MMAHFLTNPIFRRGLSKYLQEMAYNSATQDDLWHFLTVEAKSSGLLDDSRSVKEIMDTWTLQTGYPVVKVSRHPNSDVIRLEQVRFVYTNTTREDESLLWYIPITFTTDSELNFANTRPTTWMPRTKLYELENRELSLAKWFIFNVQQTGYYRVNYDLENWMAITEHLMDVDNFEDIAPANRAQLIDDVMNLARGSYLSYETAMNLTRYLGHELGHVPWKAAISNFIFIDSMFVNSGDYDLLKNYLLKQLKKVYDQVGFKDSQDESEDILVKLKRADILSMACHLGHQECIAEASRHFQNWMQTPNPDSNNPIVPNLRGVVYCSAIQYGTEYEWDFAFERFLKTNVPGEKDLLLNALGCSKEPWLLYRFLRRGISGQHIRKQDLFRVFAAVSTTVVGQNIAFDFLRNNWQEIKTYMGSQMSGIHTLFKFATKGFNSKFQLGEFENFVKDAHWDYDRPVQQIVEHIETSVDWMNKNYKSIVRWLENEAQA</sequence>
<evidence type="ECO:0000313" key="14">
    <source>
        <dbReference type="EMBL" id="AAL48948.1"/>
    </source>
</evidence>
<dbReference type="Pfam" id="PF11838">
    <property type="entry name" value="ERAP1_C"/>
    <property type="match status" value="1"/>
</dbReference>
<dbReference type="Gene3D" id="2.60.40.1910">
    <property type="match status" value="1"/>
</dbReference>
<dbReference type="Gene3D" id="1.10.390.10">
    <property type="entry name" value="Neutral Protease Domain 2"/>
    <property type="match status" value="1"/>
</dbReference>
<evidence type="ECO:0000256" key="4">
    <source>
        <dbReference type="ARBA" id="ARBA00022475"/>
    </source>
</evidence>
<dbReference type="InterPro" id="IPR024571">
    <property type="entry name" value="ERAP1-like_C_dom"/>
</dbReference>
<evidence type="ECO:0000256" key="3">
    <source>
        <dbReference type="ARBA" id="ARBA00010136"/>
    </source>
</evidence>
<dbReference type="GO" id="GO:0005886">
    <property type="term" value="C:plasma membrane"/>
    <property type="evidence" value="ECO:0007669"/>
    <property type="project" value="UniProtKB-SubCell"/>
</dbReference>
<dbReference type="ExpressionAtlas" id="Q8SYT3">
    <property type="expression patterns" value="baseline and differential"/>
</dbReference>
<dbReference type="FunFam" id="1.25.50.20:FF:000001">
    <property type="entry name" value="Aminopeptidase"/>
    <property type="match status" value="1"/>
</dbReference>
<dbReference type="AlphaFoldDB" id="Q8SYT3"/>
<dbReference type="AGR" id="FB:FBgn0039640"/>
<evidence type="ECO:0000256" key="2">
    <source>
        <dbReference type="ARBA" id="ARBA00004236"/>
    </source>
</evidence>
<dbReference type="HOGENOM" id="CLU_003705_2_0_1"/>
<keyword evidence="10" id="KW-0472">Membrane</keyword>
<evidence type="ECO:0000256" key="5">
    <source>
        <dbReference type="ARBA" id="ARBA00022670"/>
    </source>
</evidence>
<dbReference type="VEuPathDB" id="VectorBase:FBgn0039640"/>
<keyword evidence="9" id="KW-0482">Metalloprotease</keyword>